<dbReference type="InterPro" id="IPR011010">
    <property type="entry name" value="DNA_brk_join_enz"/>
</dbReference>
<evidence type="ECO:0000256" key="2">
    <source>
        <dbReference type="ARBA" id="ARBA00023172"/>
    </source>
</evidence>
<dbReference type="EMBL" id="JARBDR010000918">
    <property type="protein sequence ID" value="KAJ8302081.1"/>
    <property type="molecule type" value="Genomic_DNA"/>
</dbReference>
<comment type="caution">
    <text evidence="3">The sequence shown here is derived from an EMBL/GenBank/DDBJ whole genome shotgun (WGS) entry which is preliminary data.</text>
</comment>
<accession>A0ABQ9EE05</accession>
<dbReference type="Gene3D" id="1.10.443.10">
    <property type="entry name" value="Intergrase catalytic core"/>
    <property type="match status" value="1"/>
</dbReference>
<dbReference type="Gene3D" id="1.10.150.130">
    <property type="match status" value="1"/>
</dbReference>
<organism evidence="3 4">
    <name type="scientific">Tegillarca granosa</name>
    <name type="common">Malaysian cockle</name>
    <name type="synonym">Anadara granosa</name>
    <dbReference type="NCBI Taxonomy" id="220873"/>
    <lineage>
        <taxon>Eukaryota</taxon>
        <taxon>Metazoa</taxon>
        <taxon>Spiralia</taxon>
        <taxon>Lophotrochozoa</taxon>
        <taxon>Mollusca</taxon>
        <taxon>Bivalvia</taxon>
        <taxon>Autobranchia</taxon>
        <taxon>Pteriomorphia</taxon>
        <taxon>Arcoida</taxon>
        <taxon>Arcoidea</taxon>
        <taxon>Arcidae</taxon>
        <taxon>Tegillarca</taxon>
    </lineage>
</organism>
<keyword evidence="4" id="KW-1185">Reference proteome</keyword>
<dbReference type="PANTHER" id="PTHR34605">
    <property type="entry name" value="PHAGE_INTEGRASE DOMAIN-CONTAINING PROTEIN"/>
    <property type="match status" value="1"/>
</dbReference>
<dbReference type="PANTHER" id="PTHR34605:SF3">
    <property type="entry name" value="P CELL-TYPE AGGLUTINATION PROTEIN MAP4-LIKE-RELATED"/>
    <property type="match status" value="1"/>
</dbReference>
<keyword evidence="1" id="KW-0238">DNA-binding</keyword>
<proteinExistence type="predicted"/>
<gene>
    <name evidence="3" type="ORF">KUTeg_021068</name>
</gene>
<keyword evidence="2" id="KW-0233">DNA recombination</keyword>
<evidence type="ECO:0008006" key="5">
    <source>
        <dbReference type="Google" id="ProtNLM"/>
    </source>
</evidence>
<evidence type="ECO:0000313" key="3">
    <source>
        <dbReference type="EMBL" id="KAJ8302081.1"/>
    </source>
</evidence>
<dbReference type="InterPro" id="IPR052925">
    <property type="entry name" value="Phage_Integrase-like_Recomb"/>
</dbReference>
<dbReference type="SUPFAM" id="SSF47823">
    <property type="entry name" value="lambda integrase-like, N-terminal domain"/>
    <property type="match status" value="1"/>
</dbReference>
<dbReference type="InterPro" id="IPR010998">
    <property type="entry name" value="Integrase_recombinase_N"/>
</dbReference>
<name>A0ABQ9EE05_TEGGR</name>
<protein>
    <recommendedName>
        <fullName evidence="5">Tyr recombinase domain-containing protein</fullName>
    </recommendedName>
</protein>
<dbReference type="SUPFAM" id="SSF56349">
    <property type="entry name" value="DNA breaking-rejoining enzymes"/>
    <property type="match status" value="1"/>
</dbReference>
<dbReference type="InterPro" id="IPR013762">
    <property type="entry name" value="Integrase-like_cat_sf"/>
</dbReference>
<dbReference type="Proteomes" id="UP001217089">
    <property type="component" value="Unassembled WGS sequence"/>
</dbReference>
<sequence>MKEDIRMWLLFLDIFNGVLSYDIYRWINAHDIQLFTDSAGGARYGCSAILGSHWSYILWPACWHNAPILQDITFLELVPITMLLVASISDQTRQVYSSAMDCFENFRLLQKYASQWPPLLLHVTDFIAYLSLHNYSPSTARSYISAIGYHCKISGFADVTQSFIVKKMLTGLNRIDKRRDIRMPITVDILQKILHSLPFICFSNYEIGLFSALFSLTFFGFFRVGELVVESPLKQGHALQSHNIRFILRTNSLEIVIPHSKTDQNGKGSVLLIPPTYMPMCAVKTVKQYMNLRPPHLGPFFCHLSGLPVTKYQFVSVLRKCLNFANIDTKCYKSHSFRIGAASTCAMLGMENMKIAELGRWNSSVYKNYIRIPSSLIVQSSKF</sequence>
<reference evidence="3 4" key="1">
    <citation type="submission" date="2022-12" db="EMBL/GenBank/DDBJ databases">
        <title>Chromosome-level genome of Tegillarca granosa.</title>
        <authorList>
            <person name="Kim J."/>
        </authorList>
    </citation>
    <scope>NUCLEOTIDE SEQUENCE [LARGE SCALE GENOMIC DNA]</scope>
    <source>
        <strain evidence="3">Teg-2019</strain>
        <tissue evidence="3">Adductor muscle</tissue>
    </source>
</reference>
<evidence type="ECO:0000256" key="1">
    <source>
        <dbReference type="ARBA" id="ARBA00023125"/>
    </source>
</evidence>
<evidence type="ECO:0000313" key="4">
    <source>
        <dbReference type="Proteomes" id="UP001217089"/>
    </source>
</evidence>